<feature type="domain" description="Helicase C-terminal" evidence="5">
    <location>
        <begin position="97"/>
        <end position="174"/>
    </location>
</feature>
<reference evidence="6 7" key="1">
    <citation type="submission" date="2020-04" db="EMBL/GenBank/DDBJ databases">
        <title>Plant Genome Project.</title>
        <authorList>
            <person name="Zhang R.-G."/>
        </authorList>
    </citation>
    <scope>NUCLEOTIDE SEQUENCE [LARGE SCALE GENOMIC DNA]</scope>
    <source>
        <strain evidence="6">YNK0</strain>
        <tissue evidence="6">Leaf</tissue>
    </source>
</reference>
<name>A0A835D7L9_TETSI</name>
<dbReference type="GO" id="GO:0005634">
    <property type="term" value="C:nucleus"/>
    <property type="evidence" value="ECO:0007669"/>
    <property type="project" value="TreeGrafter"/>
</dbReference>
<dbReference type="CDD" id="cd18793">
    <property type="entry name" value="SF2_C_SNF"/>
    <property type="match status" value="2"/>
</dbReference>
<feature type="transmembrane region" description="Helical" evidence="4">
    <location>
        <begin position="188"/>
        <end position="205"/>
    </location>
</feature>
<dbReference type="GO" id="GO:0006289">
    <property type="term" value="P:nucleotide-excision repair"/>
    <property type="evidence" value="ECO:0007669"/>
    <property type="project" value="TreeGrafter"/>
</dbReference>
<dbReference type="GO" id="GO:0008094">
    <property type="term" value="F:ATP-dependent activity, acting on DNA"/>
    <property type="evidence" value="ECO:0007669"/>
    <property type="project" value="TreeGrafter"/>
</dbReference>
<proteinExistence type="predicted"/>
<evidence type="ECO:0000313" key="6">
    <source>
        <dbReference type="EMBL" id="KAF8390812.1"/>
    </source>
</evidence>
<keyword evidence="1" id="KW-0547">Nucleotide-binding</keyword>
<dbReference type="InterPro" id="IPR001650">
    <property type="entry name" value="Helicase_C-like"/>
</dbReference>
<keyword evidence="7" id="KW-1185">Reference proteome</keyword>
<evidence type="ECO:0000256" key="2">
    <source>
        <dbReference type="ARBA" id="ARBA00022801"/>
    </source>
</evidence>
<evidence type="ECO:0000256" key="4">
    <source>
        <dbReference type="SAM" id="Phobius"/>
    </source>
</evidence>
<feature type="transmembrane region" description="Helical" evidence="4">
    <location>
        <begin position="163"/>
        <end position="182"/>
    </location>
</feature>
<dbReference type="InterPro" id="IPR050628">
    <property type="entry name" value="SNF2_RAD54_helicase_TF"/>
</dbReference>
<dbReference type="InterPro" id="IPR049730">
    <property type="entry name" value="SNF2/RAD54-like_C"/>
</dbReference>
<comment type="caution">
    <text evidence="6">The sequence shown here is derived from an EMBL/GenBank/DDBJ whole genome shotgun (WGS) entry which is preliminary data.</text>
</comment>
<keyword evidence="2" id="KW-0378">Hydrolase</keyword>
<dbReference type="PANTHER" id="PTHR45626">
    <property type="entry name" value="TRANSCRIPTION TERMINATION FACTOR 2-RELATED"/>
    <property type="match status" value="1"/>
</dbReference>
<dbReference type="GO" id="GO:0016787">
    <property type="term" value="F:hydrolase activity"/>
    <property type="evidence" value="ECO:0007669"/>
    <property type="project" value="UniProtKB-KW"/>
</dbReference>
<keyword evidence="4" id="KW-0472">Membrane</keyword>
<keyword evidence="4" id="KW-0812">Transmembrane</keyword>
<protein>
    <recommendedName>
        <fullName evidence="5">Helicase C-terminal domain-containing protein</fullName>
    </recommendedName>
</protein>
<dbReference type="SUPFAM" id="SSF52540">
    <property type="entry name" value="P-loop containing nucleoside triphosphate hydrolases"/>
    <property type="match status" value="2"/>
</dbReference>
<evidence type="ECO:0000256" key="3">
    <source>
        <dbReference type="ARBA" id="ARBA00022840"/>
    </source>
</evidence>
<keyword evidence="3" id="KW-0067">ATP-binding</keyword>
<organism evidence="6 7">
    <name type="scientific">Tetracentron sinense</name>
    <name type="common">Spur-leaf</name>
    <dbReference type="NCBI Taxonomy" id="13715"/>
    <lineage>
        <taxon>Eukaryota</taxon>
        <taxon>Viridiplantae</taxon>
        <taxon>Streptophyta</taxon>
        <taxon>Embryophyta</taxon>
        <taxon>Tracheophyta</taxon>
        <taxon>Spermatophyta</taxon>
        <taxon>Magnoliopsida</taxon>
        <taxon>Trochodendrales</taxon>
        <taxon>Trochodendraceae</taxon>
        <taxon>Tetracentron</taxon>
    </lineage>
</organism>
<dbReference type="Pfam" id="PF00271">
    <property type="entry name" value="Helicase_C"/>
    <property type="match status" value="2"/>
</dbReference>
<dbReference type="EMBL" id="JABCRI010000017">
    <property type="protein sequence ID" value="KAF8390812.1"/>
    <property type="molecule type" value="Genomic_DNA"/>
</dbReference>
<gene>
    <name evidence="6" type="ORF">HHK36_023111</name>
</gene>
<accession>A0A835D7L9</accession>
<evidence type="ECO:0000259" key="5">
    <source>
        <dbReference type="Pfam" id="PF00271"/>
    </source>
</evidence>
<dbReference type="AlphaFoldDB" id="A0A835D7L9"/>
<evidence type="ECO:0000256" key="1">
    <source>
        <dbReference type="ARBA" id="ARBA00022741"/>
    </source>
</evidence>
<dbReference type="OrthoDB" id="448448at2759"/>
<dbReference type="PANTHER" id="PTHR45626:SF12">
    <property type="entry name" value="DNA REPAIR PROTEIN RAD16"/>
    <property type="match status" value="1"/>
</dbReference>
<feature type="domain" description="Helicase C-terminal" evidence="5">
    <location>
        <begin position="12"/>
        <end position="90"/>
    </location>
</feature>
<sequence>MVFEREEIRFMIERDGSAKGIVFSQFKSFLDLMNYSLDKSGINCLKLVGSMTMSTRDDAMRKFTVDPNYKIILMSLKAGGVALNLTVASHREEIRFMIEKDGSAKGIVFSQFKSFLDLMNYSLDKSGINCLTLVGSARDDAIRSFTVDPNYKIILMSLKAGGVALNLTVASHILGWSSGIILDLRKGYVPFCSFLGFFSFFFGTYGRDWRYLLPKGLGF</sequence>
<dbReference type="Gene3D" id="3.40.50.300">
    <property type="entry name" value="P-loop containing nucleotide triphosphate hydrolases"/>
    <property type="match status" value="2"/>
</dbReference>
<dbReference type="GO" id="GO:0005524">
    <property type="term" value="F:ATP binding"/>
    <property type="evidence" value="ECO:0007669"/>
    <property type="project" value="UniProtKB-KW"/>
</dbReference>
<dbReference type="InterPro" id="IPR027417">
    <property type="entry name" value="P-loop_NTPase"/>
</dbReference>
<keyword evidence="4" id="KW-1133">Transmembrane helix</keyword>
<evidence type="ECO:0000313" key="7">
    <source>
        <dbReference type="Proteomes" id="UP000655225"/>
    </source>
</evidence>
<dbReference type="Proteomes" id="UP000655225">
    <property type="component" value="Unassembled WGS sequence"/>
</dbReference>